<dbReference type="Gene3D" id="3.40.50.12500">
    <property type="match status" value="1"/>
</dbReference>
<dbReference type="PANTHER" id="PTHR28047">
    <property type="entry name" value="PROTEIN DCG1"/>
    <property type="match status" value="1"/>
</dbReference>
<dbReference type="InterPro" id="IPR053714">
    <property type="entry name" value="Iso_Racemase_Enz_sf"/>
</dbReference>
<reference evidence="2 3" key="1">
    <citation type="submission" date="2018-04" db="EMBL/GenBank/DDBJ databases">
        <title>Genomic Encyclopedia of Archaeal and Bacterial Type Strains, Phase II (KMG-II): from individual species to whole genera.</title>
        <authorList>
            <person name="Goeker M."/>
        </authorList>
    </citation>
    <scope>NUCLEOTIDE SEQUENCE [LARGE SCALE GENOMIC DNA]</scope>
    <source>
        <strain evidence="2 3">DSM 19783</strain>
    </source>
</reference>
<evidence type="ECO:0000313" key="3">
    <source>
        <dbReference type="Proteomes" id="UP000244037"/>
    </source>
</evidence>
<evidence type="ECO:0000313" key="2">
    <source>
        <dbReference type="EMBL" id="PTW51403.1"/>
    </source>
</evidence>
<proteinExistence type="inferred from homology"/>
<organism evidence="2 3">
    <name type="scientific">Rhodovulum kholense</name>
    <dbReference type="NCBI Taxonomy" id="453584"/>
    <lineage>
        <taxon>Bacteria</taxon>
        <taxon>Pseudomonadati</taxon>
        <taxon>Pseudomonadota</taxon>
        <taxon>Alphaproteobacteria</taxon>
        <taxon>Rhodobacterales</taxon>
        <taxon>Paracoccaceae</taxon>
        <taxon>Rhodovulum</taxon>
    </lineage>
</organism>
<dbReference type="Proteomes" id="UP000244037">
    <property type="component" value="Unassembled WGS sequence"/>
</dbReference>
<evidence type="ECO:0000256" key="1">
    <source>
        <dbReference type="ARBA" id="ARBA00038414"/>
    </source>
</evidence>
<dbReference type="AlphaFoldDB" id="A0A8E2VMM2"/>
<dbReference type="GO" id="GO:0047661">
    <property type="term" value="F:amino-acid racemase activity"/>
    <property type="evidence" value="ECO:0007669"/>
    <property type="project" value="InterPro"/>
</dbReference>
<name>A0A8E2VMM2_9RHOB</name>
<sequence length="250" mass="26525">MRLLLVNPNMTEAMTDRMAEIARTVAPPETEILPLTAKRGFPYIASRAEAQIGGALAYDLIAEHAEGTDAAIIAAFGDPGLAGARELFDFPIVGMAEAALMSAAMLGERISIVTFSPVMRRWYGDSVRDAGLMPRFTGVRTPPAHVRDLANLQQNLRPELIRLCAQAVEEDNADVVILGGAPLAGLAPEIANEVEALVVDPITAATVQAQALVSLGSQAGFARRRSKPLAKAASGLPDALTRQFGRDMDP</sequence>
<dbReference type="PANTHER" id="PTHR28047:SF5">
    <property type="entry name" value="PROTEIN DCG1"/>
    <property type="match status" value="1"/>
</dbReference>
<accession>A0A8E2VMM2</accession>
<comment type="similarity">
    <text evidence="1">Belongs to the HyuE racemase family.</text>
</comment>
<dbReference type="EMBL" id="QAYC01000002">
    <property type="protein sequence ID" value="PTW51403.1"/>
    <property type="molecule type" value="Genomic_DNA"/>
</dbReference>
<comment type="caution">
    <text evidence="2">The sequence shown here is derived from an EMBL/GenBank/DDBJ whole genome shotgun (WGS) entry which is preliminary data.</text>
</comment>
<dbReference type="OrthoDB" id="9791723at2"/>
<dbReference type="Pfam" id="PF01177">
    <property type="entry name" value="Asp_Glu_race"/>
    <property type="match status" value="1"/>
</dbReference>
<gene>
    <name evidence="2" type="ORF">C8N38_102196</name>
</gene>
<dbReference type="InterPro" id="IPR052186">
    <property type="entry name" value="Hydantoin_racemase-like"/>
</dbReference>
<protein>
    <submittedName>
        <fullName evidence="2">Asp/Glu/hydantoin racemase</fullName>
    </submittedName>
</protein>
<dbReference type="InterPro" id="IPR015942">
    <property type="entry name" value="Asp/Glu/hydantoin_racemase"/>
</dbReference>
<dbReference type="RefSeq" id="WP_108024060.1">
    <property type="nucleotide sequence ID" value="NZ_QAYC01000002.1"/>
</dbReference>
<keyword evidence="3" id="KW-1185">Reference proteome</keyword>